<feature type="region of interest" description="Disordered" evidence="1">
    <location>
        <begin position="41"/>
        <end position="65"/>
    </location>
</feature>
<proteinExistence type="predicted"/>
<feature type="region of interest" description="Disordered" evidence="1">
    <location>
        <begin position="83"/>
        <end position="113"/>
    </location>
</feature>
<evidence type="ECO:0000256" key="1">
    <source>
        <dbReference type="SAM" id="MobiDB-lite"/>
    </source>
</evidence>
<feature type="compositionally biased region" description="Pro residues" evidence="1">
    <location>
        <begin position="96"/>
        <end position="113"/>
    </location>
</feature>
<dbReference type="Proteomes" id="UP000030645">
    <property type="component" value="Unassembled WGS sequence"/>
</dbReference>
<organism evidence="3 4">
    <name type="scientific">Morus notabilis</name>
    <dbReference type="NCBI Taxonomy" id="981085"/>
    <lineage>
        <taxon>Eukaryota</taxon>
        <taxon>Viridiplantae</taxon>
        <taxon>Streptophyta</taxon>
        <taxon>Embryophyta</taxon>
        <taxon>Tracheophyta</taxon>
        <taxon>Spermatophyta</taxon>
        <taxon>Magnoliopsida</taxon>
        <taxon>eudicotyledons</taxon>
        <taxon>Gunneridae</taxon>
        <taxon>Pentapetalae</taxon>
        <taxon>rosids</taxon>
        <taxon>fabids</taxon>
        <taxon>Rosales</taxon>
        <taxon>Moraceae</taxon>
        <taxon>Moreae</taxon>
        <taxon>Morus</taxon>
    </lineage>
</organism>
<feature type="chain" id="PRO_5004928281" evidence="2">
    <location>
        <begin position="30"/>
        <end position="113"/>
    </location>
</feature>
<evidence type="ECO:0000256" key="2">
    <source>
        <dbReference type="SAM" id="SignalP"/>
    </source>
</evidence>
<protein>
    <submittedName>
        <fullName evidence="3">Uncharacterized protein</fullName>
    </submittedName>
</protein>
<evidence type="ECO:0000313" key="3">
    <source>
        <dbReference type="EMBL" id="EXB67880.1"/>
    </source>
</evidence>
<keyword evidence="4" id="KW-1185">Reference proteome</keyword>
<dbReference type="EMBL" id="KE344568">
    <property type="protein sequence ID" value="EXB67880.1"/>
    <property type="molecule type" value="Genomic_DNA"/>
</dbReference>
<sequence length="113" mass="12142">MVVAFQKMLLCFAFVLIALFCSSSNVTEAREIAGHSKRLSFGVLPKGTPAPPSGPSGKLTPPSPSYPAIQHLTEAREIAGHSKRLNFGMLPKRAHPYPPSGPSRKQPPPSPDR</sequence>
<evidence type="ECO:0000313" key="4">
    <source>
        <dbReference type="Proteomes" id="UP000030645"/>
    </source>
</evidence>
<gene>
    <name evidence="3" type="ORF">L484_008897</name>
</gene>
<reference evidence="4" key="1">
    <citation type="submission" date="2013-01" db="EMBL/GenBank/DDBJ databases">
        <title>Draft Genome Sequence of a Mulberry Tree, Morus notabilis C.K. Schneid.</title>
        <authorList>
            <person name="He N."/>
            <person name="Zhao S."/>
        </authorList>
    </citation>
    <scope>NUCLEOTIDE SEQUENCE</scope>
</reference>
<accession>W9REX3</accession>
<name>W9REX3_9ROSA</name>
<keyword evidence="2" id="KW-0732">Signal</keyword>
<feature type="signal peptide" evidence="2">
    <location>
        <begin position="1"/>
        <end position="29"/>
    </location>
</feature>
<dbReference type="AlphaFoldDB" id="W9REX3"/>